<dbReference type="EMBL" id="LR796885">
    <property type="protein sequence ID" value="CAB4172504.1"/>
    <property type="molecule type" value="Genomic_DNA"/>
</dbReference>
<evidence type="ECO:0000313" key="1">
    <source>
        <dbReference type="EMBL" id="CAB4172504.1"/>
    </source>
</evidence>
<accession>A0A6J5PYT9</accession>
<gene>
    <name evidence="1" type="ORF">UFOVP935_32</name>
</gene>
<sequence>MDHGKCIHFNGIQNDLCKRGVLYKQFGANRPCVRFLHKSARGGTYLRPGETPASSVPLFDEATGKACPFFEEPTAAQVQDDRKEVEIALRKVEVAIDIANKWRVKPRPDNNRYEVVECPVCKGKLSLAQSSYNGHCRGRCETDGCVEWME</sequence>
<reference evidence="1" key="1">
    <citation type="submission" date="2020-05" db="EMBL/GenBank/DDBJ databases">
        <authorList>
            <person name="Chiriac C."/>
            <person name="Salcher M."/>
            <person name="Ghai R."/>
            <person name="Kavagutti S V."/>
        </authorList>
    </citation>
    <scope>NUCLEOTIDE SEQUENCE</scope>
</reference>
<protein>
    <submittedName>
        <fullName evidence="1">Uncharacterized protein</fullName>
    </submittedName>
</protein>
<proteinExistence type="predicted"/>
<organism evidence="1">
    <name type="scientific">uncultured Caudovirales phage</name>
    <dbReference type="NCBI Taxonomy" id="2100421"/>
    <lineage>
        <taxon>Viruses</taxon>
        <taxon>Duplodnaviria</taxon>
        <taxon>Heunggongvirae</taxon>
        <taxon>Uroviricota</taxon>
        <taxon>Caudoviricetes</taxon>
        <taxon>Peduoviridae</taxon>
        <taxon>Maltschvirus</taxon>
        <taxon>Maltschvirus maltsch</taxon>
    </lineage>
</organism>
<name>A0A6J5PYT9_9CAUD</name>